<proteinExistence type="predicted"/>
<feature type="non-terminal residue" evidence="1">
    <location>
        <position position="238"/>
    </location>
</feature>
<organism evidence="1 2">
    <name type="scientific">Cetraspora pellucida</name>
    <dbReference type="NCBI Taxonomy" id="1433469"/>
    <lineage>
        <taxon>Eukaryota</taxon>
        <taxon>Fungi</taxon>
        <taxon>Fungi incertae sedis</taxon>
        <taxon>Mucoromycota</taxon>
        <taxon>Glomeromycotina</taxon>
        <taxon>Glomeromycetes</taxon>
        <taxon>Diversisporales</taxon>
        <taxon>Gigasporaceae</taxon>
        <taxon>Cetraspora</taxon>
    </lineage>
</organism>
<dbReference type="Proteomes" id="UP000789366">
    <property type="component" value="Unassembled WGS sequence"/>
</dbReference>
<keyword evidence="2" id="KW-1185">Reference proteome</keyword>
<sequence length="238" mass="27526">MSSYEILGVSPGATQEEIKKAYKRLSLKYHPDKNRGNEEWARKKFIEVSEAYNVLSKPSSTSRPRKNYDFSGKSSAEKFKMAFEMMAEMEKDLDRMEEDLNNAEENLKQEQERVWGEAIRNMEENLTLSGVSASDLDSSLWSPYGDWREKVRNSIDSSLDVFLGDMRIAINRGDKIQQLEAEIKYNRDYMLRTPHEDEKEKCRKIIERLEKELRRARGQKNTPSPNYGSSSNSGSKSG</sequence>
<gene>
    <name evidence="1" type="ORF">SPELUC_LOCUS12728</name>
</gene>
<accession>A0ACA9PWA8</accession>
<evidence type="ECO:0000313" key="1">
    <source>
        <dbReference type="EMBL" id="CAG8725482.1"/>
    </source>
</evidence>
<dbReference type="EMBL" id="CAJVPW010030997">
    <property type="protein sequence ID" value="CAG8725482.1"/>
    <property type="molecule type" value="Genomic_DNA"/>
</dbReference>
<name>A0ACA9PWA8_9GLOM</name>
<evidence type="ECO:0000313" key="2">
    <source>
        <dbReference type="Proteomes" id="UP000789366"/>
    </source>
</evidence>
<reference evidence="1" key="1">
    <citation type="submission" date="2021-06" db="EMBL/GenBank/DDBJ databases">
        <authorList>
            <person name="Kallberg Y."/>
            <person name="Tangrot J."/>
            <person name="Rosling A."/>
        </authorList>
    </citation>
    <scope>NUCLEOTIDE SEQUENCE</scope>
    <source>
        <strain evidence="1">28 12/20/2015</strain>
    </source>
</reference>
<comment type="caution">
    <text evidence="1">The sequence shown here is derived from an EMBL/GenBank/DDBJ whole genome shotgun (WGS) entry which is preliminary data.</text>
</comment>
<protein>
    <submittedName>
        <fullName evidence="1">12995_t:CDS:1</fullName>
    </submittedName>
</protein>